<organism evidence="2 3">
    <name type="scientific">Camelus dromedarius</name>
    <name type="common">Dromedary</name>
    <name type="synonym">Arabian camel</name>
    <dbReference type="NCBI Taxonomy" id="9838"/>
    <lineage>
        <taxon>Eukaryota</taxon>
        <taxon>Metazoa</taxon>
        <taxon>Chordata</taxon>
        <taxon>Craniata</taxon>
        <taxon>Vertebrata</taxon>
        <taxon>Euteleostomi</taxon>
        <taxon>Mammalia</taxon>
        <taxon>Eutheria</taxon>
        <taxon>Laurasiatheria</taxon>
        <taxon>Artiodactyla</taxon>
        <taxon>Tylopoda</taxon>
        <taxon>Camelidae</taxon>
        <taxon>Camelus</taxon>
    </lineage>
</organism>
<reference evidence="2 3" key="1">
    <citation type="journal article" date="2019" name="Mol. Ecol. Resour.">
        <title>Improving Illumina assemblies with Hi-C and long reads: an example with the North African dromedary.</title>
        <authorList>
            <person name="Elbers J.P."/>
            <person name="Rogers M.F."/>
            <person name="Perelman P.L."/>
            <person name="Proskuryakova A.A."/>
            <person name="Serdyukova N.A."/>
            <person name="Johnson W.E."/>
            <person name="Horin P."/>
            <person name="Corander J."/>
            <person name="Murphy D."/>
            <person name="Burger P.A."/>
        </authorList>
    </citation>
    <scope>NUCLEOTIDE SEQUENCE [LARGE SCALE GENOMIC DNA]</scope>
    <source>
        <strain evidence="2">Drom800</strain>
        <tissue evidence="2">Blood</tissue>
    </source>
</reference>
<name>A0A5N4CW04_CAMDR</name>
<dbReference type="Proteomes" id="UP000299084">
    <property type="component" value="Unassembled WGS sequence"/>
</dbReference>
<comment type="caution">
    <text evidence="2">The sequence shown here is derived from an EMBL/GenBank/DDBJ whole genome shotgun (WGS) entry which is preliminary data.</text>
</comment>
<dbReference type="EMBL" id="JWIN03000018">
    <property type="protein sequence ID" value="KAB1263014.1"/>
    <property type="molecule type" value="Genomic_DNA"/>
</dbReference>
<proteinExistence type="predicted"/>
<accession>A0A5N4CW04</accession>
<evidence type="ECO:0000313" key="2">
    <source>
        <dbReference type="EMBL" id="KAB1263014.1"/>
    </source>
</evidence>
<dbReference type="AlphaFoldDB" id="A0A5N4CW04"/>
<feature type="region of interest" description="Disordered" evidence="1">
    <location>
        <begin position="1"/>
        <end position="32"/>
    </location>
</feature>
<sequence>MVLAGKEWPCLGDWRGSRTEPPSPSLLPTEGL</sequence>
<gene>
    <name evidence="2" type="ORF">Cadr_000023986</name>
</gene>
<evidence type="ECO:0000256" key="1">
    <source>
        <dbReference type="SAM" id="MobiDB-lite"/>
    </source>
</evidence>
<protein>
    <submittedName>
        <fullName evidence="2">Uncharacterized protein</fullName>
    </submittedName>
</protein>
<evidence type="ECO:0000313" key="3">
    <source>
        <dbReference type="Proteomes" id="UP000299084"/>
    </source>
</evidence>
<keyword evidence="3" id="KW-1185">Reference proteome</keyword>